<sequence length="396" mass="44229">MTSSFKTISSLLGNAFALALIAPCALASTFVHPGALHTQADFDRMKTQVTRQAQPWADGWSVLIRNPHASLNWKPRAQSVIYRGYNGTDKENYSLLFNDAAAAYALALRWKISGDITYAENSIAILDAWGKTLTRIDGTSDKFLASGIYGYQLANAAEIMRTYPGWPAQDFDRFKRMMLTVFYPMNHDFLTHHNGARIDHYWANWDLANMDSLIAIGILTDRRDLYDEAIEYFKHGEGNGALDHVVWKLYPQGLGQTQESGRDQGHNTLNAAELGAFCQMAWSQGDDLYGYEDNRVLKGIEYIAKYNLGQDVPYTPYHNSDVTQNVIADKGRGDTRPVWELFYNHYVVLKGLKAPYVTAAAEKVRPEGGGGNYGPNSGGYDQLGYGTLTYTLKAKP</sequence>
<dbReference type="Pfam" id="PF05426">
    <property type="entry name" value="Alginate_lyase"/>
    <property type="match status" value="1"/>
</dbReference>
<dbReference type="SUPFAM" id="SSF48230">
    <property type="entry name" value="Chondroitin AC/alginate lyase"/>
    <property type="match status" value="1"/>
</dbReference>
<gene>
    <name evidence="5" type="ORF">SAMN05216598_4845</name>
</gene>
<dbReference type="EMBL" id="LT629777">
    <property type="protein sequence ID" value="SDT28899.1"/>
    <property type="molecule type" value="Genomic_DNA"/>
</dbReference>
<dbReference type="InterPro" id="IPR008929">
    <property type="entry name" value="Chondroitin_lyas"/>
</dbReference>
<protein>
    <submittedName>
        <fullName evidence="5">Alginate lyase</fullName>
    </submittedName>
</protein>
<dbReference type="AlphaFoldDB" id="A0A1H1Z5N7"/>
<organism evidence="5 6">
    <name type="scientific">Pseudomonas asplenii</name>
    <dbReference type="NCBI Taxonomy" id="53407"/>
    <lineage>
        <taxon>Bacteria</taxon>
        <taxon>Pseudomonadati</taxon>
        <taxon>Pseudomonadota</taxon>
        <taxon>Gammaproteobacteria</taxon>
        <taxon>Pseudomonadales</taxon>
        <taxon>Pseudomonadaceae</taxon>
        <taxon>Pseudomonas</taxon>
    </lineage>
</organism>
<dbReference type="InterPro" id="IPR008397">
    <property type="entry name" value="Alginate_lyase_dom"/>
</dbReference>
<evidence type="ECO:0000256" key="2">
    <source>
        <dbReference type="ARBA" id="ARBA00023239"/>
    </source>
</evidence>
<dbReference type="GO" id="GO:0042597">
    <property type="term" value="C:periplasmic space"/>
    <property type="evidence" value="ECO:0007669"/>
    <property type="project" value="InterPro"/>
</dbReference>
<keyword evidence="2 5" id="KW-0456">Lyase</keyword>
<evidence type="ECO:0000313" key="6">
    <source>
        <dbReference type="Proteomes" id="UP000199524"/>
    </source>
</evidence>
<evidence type="ECO:0000256" key="1">
    <source>
        <dbReference type="ARBA" id="ARBA00022729"/>
    </source>
</evidence>
<reference evidence="6" key="1">
    <citation type="submission" date="2016-10" db="EMBL/GenBank/DDBJ databases">
        <authorList>
            <person name="Varghese N."/>
            <person name="Submissions S."/>
        </authorList>
    </citation>
    <scope>NUCLEOTIDE SEQUENCE [LARGE SCALE GENOMIC DNA]</scope>
    <source>
        <strain evidence="6">ATCC 23835</strain>
    </source>
</reference>
<feature type="domain" description="Alginate lyase" evidence="4">
    <location>
        <begin position="86"/>
        <end position="307"/>
    </location>
</feature>
<feature type="chain" id="PRO_5009267360" evidence="3">
    <location>
        <begin position="28"/>
        <end position="396"/>
    </location>
</feature>
<dbReference type="GO" id="GO:0016829">
    <property type="term" value="F:lyase activity"/>
    <property type="evidence" value="ECO:0007669"/>
    <property type="project" value="UniProtKB-KW"/>
</dbReference>
<accession>A0A1H1Z5N7</accession>
<keyword evidence="1 3" id="KW-0732">Signal</keyword>
<evidence type="ECO:0000256" key="3">
    <source>
        <dbReference type="SAM" id="SignalP"/>
    </source>
</evidence>
<keyword evidence="6" id="KW-1185">Reference proteome</keyword>
<proteinExistence type="predicted"/>
<dbReference type="Proteomes" id="UP000199524">
    <property type="component" value="Chromosome I"/>
</dbReference>
<dbReference type="Gene3D" id="1.50.10.100">
    <property type="entry name" value="Chondroitin AC/alginate lyase"/>
    <property type="match status" value="1"/>
</dbReference>
<name>A0A1H1Z5N7_9PSED</name>
<evidence type="ECO:0000259" key="4">
    <source>
        <dbReference type="Pfam" id="PF05426"/>
    </source>
</evidence>
<evidence type="ECO:0000313" key="5">
    <source>
        <dbReference type="EMBL" id="SDT28899.1"/>
    </source>
</evidence>
<feature type="signal peptide" evidence="3">
    <location>
        <begin position="1"/>
        <end position="27"/>
    </location>
</feature>